<proteinExistence type="predicted"/>
<accession>A0ABV0RW76</accession>
<sequence>MDPNLRPQDAATFERLLLASPNSSLLWLQYMAHHLQATEIEQARAVAERALKTISFRCLKTLTPADVDEDGLLVFKLCSVLIQGGAGEAERVGVDVITKFAQLEFRFGDAEKGRNMAIFDRVIHLSVSVKKIKFFFKRYLEYEKKHGTPQSVQAVKAKAIEFVEENCKDATN</sequence>
<dbReference type="PANTHER" id="PTHR23270:SF10">
    <property type="entry name" value="PROTEIN RRP5 HOMOLOG"/>
    <property type="match status" value="1"/>
</dbReference>
<dbReference type="Proteomes" id="UP001434883">
    <property type="component" value="Unassembled WGS sequence"/>
</dbReference>
<dbReference type="SUPFAM" id="SSF48452">
    <property type="entry name" value="TPR-like"/>
    <property type="match status" value="2"/>
</dbReference>
<name>A0ABV0RW76_9TELE</name>
<dbReference type="PANTHER" id="PTHR23270">
    <property type="entry name" value="PROGRAMMED CELL DEATH PROTEIN 11 PRE-RRNA PROCESSING PROTEIN RRP5"/>
    <property type="match status" value="1"/>
</dbReference>
<dbReference type="Gene3D" id="1.25.40.10">
    <property type="entry name" value="Tetratricopeptide repeat domain"/>
    <property type="match status" value="2"/>
</dbReference>
<evidence type="ECO:0000313" key="1">
    <source>
        <dbReference type="EMBL" id="MEQ2212515.1"/>
    </source>
</evidence>
<dbReference type="EMBL" id="JAHRIN010059885">
    <property type="protein sequence ID" value="MEQ2212515.1"/>
    <property type="molecule type" value="Genomic_DNA"/>
</dbReference>
<dbReference type="InterPro" id="IPR045209">
    <property type="entry name" value="Rrp5"/>
</dbReference>
<dbReference type="InterPro" id="IPR011990">
    <property type="entry name" value="TPR-like_helical_dom_sf"/>
</dbReference>
<organism evidence="1 2">
    <name type="scientific">Xenoophorus captivus</name>
    <dbReference type="NCBI Taxonomy" id="1517983"/>
    <lineage>
        <taxon>Eukaryota</taxon>
        <taxon>Metazoa</taxon>
        <taxon>Chordata</taxon>
        <taxon>Craniata</taxon>
        <taxon>Vertebrata</taxon>
        <taxon>Euteleostomi</taxon>
        <taxon>Actinopterygii</taxon>
        <taxon>Neopterygii</taxon>
        <taxon>Teleostei</taxon>
        <taxon>Neoteleostei</taxon>
        <taxon>Acanthomorphata</taxon>
        <taxon>Ovalentaria</taxon>
        <taxon>Atherinomorphae</taxon>
        <taxon>Cyprinodontiformes</taxon>
        <taxon>Goodeidae</taxon>
        <taxon>Xenoophorus</taxon>
    </lineage>
</organism>
<gene>
    <name evidence="1" type="ORF">XENOCAPTIV_000762</name>
</gene>
<comment type="caution">
    <text evidence="1">The sequence shown here is derived from an EMBL/GenBank/DDBJ whole genome shotgun (WGS) entry which is preliminary data.</text>
</comment>
<protein>
    <submittedName>
        <fullName evidence="1">Uncharacterized protein</fullName>
    </submittedName>
</protein>
<keyword evidence="2" id="KW-1185">Reference proteome</keyword>
<reference evidence="1 2" key="1">
    <citation type="submission" date="2021-06" db="EMBL/GenBank/DDBJ databases">
        <authorList>
            <person name="Palmer J.M."/>
        </authorList>
    </citation>
    <scope>NUCLEOTIDE SEQUENCE [LARGE SCALE GENOMIC DNA]</scope>
    <source>
        <strain evidence="1 2">XC_2019</strain>
        <tissue evidence="1">Muscle</tissue>
    </source>
</reference>
<evidence type="ECO:0000313" key="2">
    <source>
        <dbReference type="Proteomes" id="UP001434883"/>
    </source>
</evidence>